<reference evidence="2" key="1">
    <citation type="journal article" date="2013" name="Genome Announc.">
        <title>Draft genome sequence of the grapevine dieback fungus Eutypa lata UCR-EL1.</title>
        <authorList>
            <person name="Blanco-Ulate B."/>
            <person name="Rolshausen P.E."/>
            <person name="Cantu D."/>
        </authorList>
    </citation>
    <scope>NUCLEOTIDE SEQUENCE [LARGE SCALE GENOMIC DNA]</scope>
    <source>
        <strain evidence="2">UCR-EL1</strain>
    </source>
</reference>
<evidence type="ECO:0000313" key="2">
    <source>
        <dbReference type="Proteomes" id="UP000012174"/>
    </source>
</evidence>
<sequence>MSLSLAPAAEQDPDLVEWLARAPTLLINLGSAFVWVKSQAAAMAQALAWLLEKTDLQVLWKFRKEGSGISGYKNSSKIQYSDEFAAPLRPFLENGPATSLPQFTMEVRDVIMRLYGRAHPK</sequence>
<dbReference type="HOGENOM" id="CLU_2038057_0_0_1"/>
<dbReference type="Gene3D" id="3.40.50.2000">
    <property type="entry name" value="Glycogen Phosphorylase B"/>
    <property type="match status" value="1"/>
</dbReference>
<dbReference type="EMBL" id="KB706384">
    <property type="protein sequence ID" value="EMR67682.1"/>
    <property type="molecule type" value="Genomic_DNA"/>
</dbReference>
<gene>
    <name evidence="1" type="ORF">UCREL1_5329</name>
</gene>
<dbReference type="AlphaFoldDB" id="M7STV4"/>
<dbReference type="OrthoDB" id="407298at2759"/>
<accession>M7STV4</accession>
<evidence type="ECO:0000313" key="1">
    <source>
        <dbReference type="EMBL" id="EMR67682.1"/>
    </source>
</evidence>
<dbReference type="SUPFAM" id="SSF53756">
    <property type="entry name" value="UDP-Glycosyltransferase/glycogen phosphorylase"/>
    <property type="match status" value="1"/>
</dbReference>
<dbReference type="GO" id="GO:0016740">
    <property type="term" value="F:transferase activity"/>
    <property type="evidence" value="ECO:0007669"/>
    <property type="project" value="UniProtKB-KW"/>
</dbReference>
<protein>
    <submittedName>
        <fullName evidence="1">Putative udp-glucoronosyl and udp-glucosyl transferase family protein</fullName>
    </submittedName>
</protein>
<proteinExistence type="predicted"/>
<keyword evidence="2" id="KW-1185">Reference proteome</keyword>
<name>M7STV4_EUTLA</name>
<dbReference type="Proteomes" id="UP000012174">
    <property type="component" value="Unassembled WGS sequence"/>
</dbReference>
<organism evidence="1 2">
    <name type="scientific">Eutypa lata (strain UCR-EL1)</name>
    <name type="common">Grapevine dieback disease fungus</name>
    <name type="synonym">Eutypa armeniacae</name>
    <dbReference type="NCBI Taxonomy" id="1287681"/>
    <lineage>
        <taxon>Eukaryota</taxon>
        <taxon>Fungi</taxon>
        <taxon>Dikarya</taxon>
        <taxon>Ascomycota</taxon>
        <taxon>Pezizomycotina</taxon>
        <taxon>Sordariomycetes</taxon>
        <taxon>Xylariomycetidae</taxon>
        <taxon>Xylariales</taxon>
        <taxon>Diatrypaceae</taxon>
        <taxon>Eutypa</taxon>
    </lineage>
</organism>
<dbReference type="KEGG" id="ela:UCREL1_5329"/>
<keyword evidence="1" id="KW-0808">Transferase</keyword>